<dbReference type="Pfam" id="PF15554">
    <property type="entry name" value="FSIP1"/>
    <property type="match status" value="1"/>
</dbReference>
<keyword evidence="5" id="KW-1185">Reference proteome</keyword>
<evidence type="ECO:0000256" key="2">
    <source>
        <dbReference type="ARBA" id="ARBA00019480"/>
    </source>
</evidence>
<dbReference type="EMBL" id="CAUEEQ010047854">
    <property type="protein sequence ID" value="CAJ0959506.1"/>
    <property type="molecule type" value="Genomic_DNA"/>
</dbReference>
<dbReference type="InterPro" id="IPR026246">
    <property type="entry name" value="Fsip1"/>
</dbReference>
<accession>A0ABN9M5J6</accession>
<protein>
    <recommendedName>
        <fullName evidence="2">Fibrous sheath-interacting protein 1</fullName>
    </recommendedName>
</protein>
<dbReference type="PRINTS" id="PR02075">
    <property type="entry name" value="FIBSHEATHIP1"/>
</dbReference>
<comment type="caution">
    <text evidence="4">The sequence shown here is derived from an EMBL/GenBank/DDBJ whole genome shotgun (WGS) entry which is preliminary data.</text>
</comment>
<dbReference type="Proteomes" id="UP001176940">
    <property type="component" value="Unassembled WGS sequence"/>
</dbReference>
<evidence type="ECO:0000256" key="1">
    <source>
        <dbReference type="ARBA" id="ARBA00010495"/>
    </source>
</evidence>
<dbReference type="PANTHER" id="PTHR22012">
    <property type="entry name" value="FIBROUS SHEATH INTERACTING PROTEIN 1"/>
    <property type="match status" value="1"/>
</dbReference>
<gene>
    <name evidence="4" type="ORF">RIMI_LOCUS16839090</name>
</gene>
<organism evidence="4 5">
    <name type="scientific">Ranitomeya imitator</name>
    <name type="common">mimic poison frog</name>
    <dbReference type="NCBI Taxonomy" id="111125"/>
    <lineage>
        <taxon>Eukaryota</taxon>
        <taxon>Metazoa</taxon>
        <taxon>Chordata</taxon>
        <taxon>Craniata</taxon>
        <taxon>Vertebrata</taxon>
        <taxon>Euteleostomi</taxon>
        <taxon>Amphibia</taxon>
        <taxon>Batrachia</taxon>
        <taxon>Anura</taxon>
        <taxon>Neobatrachia</taxon>
        <taxon>Hyloidea</taxon>
        <taxon>Dendrobatidae</taxon>
        <taxon>Dendrobatinae</taxon>
        <taxon>Ranitomeya</taxon>
    </lineage>
</organism>
<evidence type="ECO:0000313" key="5">
    <source>
        <dbReference type="Proteomes" id="UP001176940"/>
    </source>
</evidence>
<sequence length="202" mass="22869">MSYEERLQDLEIFSLQKGRLRGDLIAVYKYLKGCHIVEGSSLFSFAQGKTRSNGMKLNGRRHRLDIRRNFLTVRMINEWNRLPREVLAKDAGSHVLLIDDEKLRLEQLLGDVQDGCSDDDDGMANVSVWLVPGEGYTPEPKDLDKLAEIEAELQMFHGGKDPVVTIDHEPETMVREAKQGYGAHIGIYCVGCAIYYVGWAII</sequence>
<reference evidence="4" key="1">
    <citation type="submission" date="2023-07" db="EMBL/GenBank/DDBJ databases">
        <authorList>
            <person name="Stuckert A."/>
        </authorList>
    </citation>
    <scope>NUCLEOTIDE SEQUENCE</scope>
</reference>
<comment type="similarity">
    <text evidence="1">Belongs to the FSIP1 family.</text>
</comment>
<evidence type="ECO:0000256" key="3">
    <source>
        <dbReference type="ARBA" id="ARBA00023054"/>
    </source>
</evidence>
<keyword evidence="3" id="KW-0175">Coiled coil</keyword>
<dbReference type="PANTHER" id="PTHR22012:SF2">
    <property type="entry name" value="FIBROUS SHEATH-INTERACTING PROTEIN 1"/>
    <property type="match status" value="1"/>
</dbReference>
<evidence type="ECO:0000313" key="4">
    <source>
        <dbReference type="EMBL" id="CAJ0959506.1"/>
    </source>
</evidence>
<proteinExistence type="inferred from homology"/>
<name>A0ABN9M5J6_9NEOB</name>